<evidence type="ECO:0000256" key="1">
    <source>
        <dbReference type="ARBA" id="ARBA00000213"/>
    </source>
</evidence>
<dbReference type="Gene3D" id="3.40.50.140">
    <property type="match status" value="1"/>
</dbReference>
<dbReference type="InterPro" id="IPR025589">
    <property type="entry name" value="Toprim_C_rpt"/>
</dbReference>
<keyword evidence="7" id="KW-0238">DNA-binding</keyword>
<dbReference type="PROSITE" id="PS51925">
    <property type="entry name" value="SWIB_MDM2"/>
    <property type="match status" value="1"/>
</dbReference>
<comment type="caution">
    <text evidence="17">The sequence shown here is derived from an EMBL/GenBank/DDBJ whole genome shotgun (WGS) entry which is preliminary data.</text>
</comment>
<dbReference type="InterPro" id="IPR000380">
    <property type="entry name" value="Topo_IA"/>
</dbReference>
<dbReference type="InterPro" id="IPR005738">
    <property type="entry name" value="TopoIII"/>
</dbReference>
<sequence>MTKTLVIAEKPSVAQDIVRALTPTAGKFDKHDEHFENEHYVVTSAVGHLVEIQAPEEFDVKRGKWSFANLPVIPPHFDLKPVDKTKTRLNAVVKQAKRKDVTQLINACDAGREGELIFRLIEQYAGGKSSLGKPVKRLWLQSMTPQAIREGFDSLRTEKQMQGLADAARSRSEADWLVGINGTRAMTAFNSRDGGFFLTTVGRVQTPTLSVVVEREEQIRKFVSRDYWEIHATFAAEAGVYPGKWFDANWKKANAPLLANGEPDAEQRADRVWSEREAREIAEASRGKPATVTEESKPTTSASPMLFDLTSLQREANSRFGYSAKTTLALAQSLYERHKALTYPRTDSRALPEDYLPVVKNTMAMIANSGMKHLAPFAKQAVDGNYVKPNKRIFDNAKVSDHFAIIPTLQAPSGLSEAEQRLYDFVVRRFLSVFFPSAEYQVTTRISTVETNGKKYPFRSDGKVLVKPGWLAIYGKEAVSDDDEKDGKNLVPVKPGEIVKNETADMKGLKTRPPARYSEATLLGAMEGAGKTIDDDELREAMQEKGLGTPATRAATIEGLIAEKYMLREGRELIPTAKAFQLMTLLRGLGVEELSRAELTGEWEFKLAQMEHGKLSRDSFMREIAKMTEHIVKKAKEYDRDTVPGDYTTLQAPCPNCGGVVKENYRRYACTGKSGTGEDACGFSFGKSPAGRTFEVAEAEALLRDRHIGPLEGFRSKAGWPFTSEIILKFDEEASNWKLEFDFGDDKNEESGEIIDFSGQSSLGPCPICASKVFESGSNYVCEKSVPTNEQPTPSCTFKSGKIILQQPVDHEQVHKLLTTGKTDLLDKFVSMRTRRAFKAFLTWNKEEGKVTFEFEPRASKFPPRKTFGKAAAPAKTAAAKKAPAAKKAAAKTAATKKAAAPKAPRKTGAGLKPSAELAAVIGAEPVARTEVIKKLWDYIKANGLQDATNKRAINADSKLKPVFGKDQVTMFELAGIVGKHLASD</sequence>
<comment type="catalytic activity">
    <reaction evidence="1">
        <text>ATP-independent breakage of single-stranded DNA, followed by passage and rejoining.</text>
        <dbReference type="EC" id="5.6.2.1"/>
    </reaction>
</comment>
<keyword evidence="18" id="KW-1185">Reference proteome</keyword>
<feature type="domain" description="Toprim" evidence="14">
    <location>
        <begin position="3"/>
        <end position="145"/>
    </location>
</feature>
<dbReference type="InterPro" id="IPR019835">
    <property type="entry name" value="SWIB_domain"/>
</dbReference>
<dbReference type="PRINTS" id="PR00417">
    <property type="entry name" value="PRTPISMRASEI"/>
</dbReference>
<keyword evidence="4" id="KW-0479">Metal-binding</keyword>
<proteinExistence type="inferred from homology"/>
<evidence type="ECO:0000256" key="7">
    <source>
        <dbReference type="ARBA" id="ARBA00023125"/>
    </source>
</evidence>
<dbReference type="PROSITE" id="PS00396">
    <property type="entry name" value="TOPO_IA_1"/>
    <property type="match status" value="1"/>
</dbReference>
<dbReference type="InterPro" id="IPR013825">
    <property type="entry name" value="Topo_IA_cen_sub2"/>
</dbReference>
<dbReference type="NCBIfam" id="NF006032">
    <property type="entry name" value="PRK08173.1"/>
    <property type="match status" value="1"/>
</dbReference>
<dbReference type="PROSITE" id="PS50880">
    <property type="entry name" value="TOPRIM"/>
    <property type="match status" value="1"/>
</dbReference>
<evidence type="ECO:0000256" key="13">
    <source>
        <dbReference type="SAM" id="MobiDB-lite"/>
    </source>
</evidence>
<feature type="domain" description="Topo IA-type catalytic" evidence="16">
    <location>
        <begin position="161"/>
        <end position="632"/>
    </location>
</feature>
<dbReference type="InterPro" id="IPR013497">
    <property type="entry name" value="Topo_IA_cen"/>
</dbReference>
<organism evidence="17 18">
    <name type="scientific">Variovorax robiniae</name>
    <dbReference type="NCBI Taxonomy" id="1836199"/>
    <lineage>
        <taxon>Bacteria</taxon>
        <taxon>Pseudomonadati</taxon>
        <taxon>Pseudomonadota</taxon>
        <taxon>Betaproteobacteria</taxon>
        <taxon>Burkholderiales</taxon>
        <taxon>Comamonadaceae</taxon>
        <taxon>Variovorax</taxon>
    </lineage>
</organism>
<dbReference type="InterPro" id="IPR023405">
    <property type="entry name" value="Topo_IA_core_domain"/>
</dbReference>
<dbReference type="SMART" id="SM00493">
    <property type="entry name" value="TOPRIM"/>
    <property type="match status" value="1"/>
</dbReference>
<dbReference type="CDD" id="cd00186">
    <property type="entry name" value="TOP1Ac"/>
    <property type="match status" value="1"/>
</dbReference>
<dbReference type="RefSeq" id="WP_340338455.1">
    <property type="nucleotide sequence ID" value="NZ_JBBKZS010000016.1"/>
</dbReference>
<dbReference type="InterPro" id="IPR003121">
    <property type="entry name" value="SWIB_MDM2_domain"/>
</dbReference>
<dbReference type="EMBL" id="JBBKZS010000016">
    <property type="protein sequence ID" value="MEJ8858393.1"/>
    <property type="molecule type" value="Genomic_DNA"/>
</dbReference>
<evidence type="ECO:0000259" key="15">
    <source>
        <dbReference type="PROSITE" id="PS51925"/>
    </source>
</evidence>
<evidence type="ECO:0000256" key="3">
    <source>
        <dbReference type="ARBA" id="ARBA00012891"/>
    </source>
</evidence>
<dbReference type="InterPro" id="IPR036885">
    <property type="entry name" value="SWIB_MDM2_dom_sf"/>
</dbReference>
<dbReference type="Pfam" id="PF01131">
    <property type="entry name" value="Topoisom_bac"/>
    <property type="match status" value="1"/>
</dbReference>
<dbReference type="Pfam" id="PF13342">
    <property type="entry name" value="Toprim_Crpt"/>
    <property type="match status" value="2"/>
</dbReference>
<evidence type="ECO:0000256" key="4">
    <source>
        <dbReference type="ARBA" id="ARBA00022723"/>
    </source>
</evidence>
<keyword evidence="5" id="KW-0460">Magnesium</keyword>
<dbReference type="InterPro" id="IPR006171">
    <property type="entry name" value="TOPRIM_dom"/>
</dbReference>
<evidence type="ECO:0000259" key="14">
    <source>
        <dbReference type="PROSITE" id="PS50880"/>
    </source>
</evidence>
<dbReference type="SMART" id="SM00436">
    <property type="entry name" value="TOP1Bc"/>
    <property type="match status" value="1"/>
</dbReference>
<name>A0ABU8XEW6_9BURK</name>
<evidence type="ECO:0000256" key="6">
    <source>
        <dbReference type="ARBA" id="ARBA00023029"/>
    </source>
</evidence>
<dbReference type="InterPro" id="IPR003601">
    <property type="entry name" value="Topo_IA_2"/>
</dbReference>
<dbReference type="NCBIfam" id="NF005829">
    <property type="entry name" value="PRK07726.1"/>
    <property type="match status" value="1"/>
</dbReference>
<dbReference type="InterPro" id="IPR003602">
    <property type="entry name" value="Topo_IA_DNA-bd_dom"/>
</dbReference>
<evidence type="ECO:0000256" key="5">
    <source>
        <dbReference type="ARBA" id="ARBA00022842"/>
    </source>
</evidence>
<feature type="region of interest" description="Disordered" evidence="13">
    <location>
        <begin position="280"/>
        <end position="303"/>
    </location>
</feature>
<dbReference type="CDD" id="cd10567">
    <property type="entry name" value="SWIB-MDM2_like"/>
    <property type="match status" value="1"/>
</dbReference>
<keyword evidence="8 17" id="KW-0413">Isomerase</keyword>
<dbReference type="NCBIfam" id="TIGR01056">
    <property type="entry name" value="topB"/>
    <property type="match status" value="1"/>
</dbReference>
<feature type="region of interest" description="Disordered" evidence="13">
    <location>
        <begin position="886"/>
        <end position="911"/>
    </location>
</feature>
<evidence type="ECO:0000256" key="8">
    <source>
        <dbReference type="ARBA" id="ARBA00023235"/>
    </source>
</evidence>
<dbReference type="SUPFAM" id="SSF47592">
    <property type="entry name" value="SWIB/MDM2 domain"/>
    <property type="match status" value="1"/>
</dbReference>
<keyword evidence="6" id="KW-0799">Topoisomerase</keyword>
<dbReference type="InterPro" id="IPR013826">
    <property type="entry name" value="Topo_IA_cen_sub3"/>
</dbReference>
<evidence type="ECO:0000256" key="12">
    <source>
        <dbReference type="ARBA" id="ARBA00032877"/>
    </source>
</evidence>
<feature type="compositionally biased region" description="Low complexity" evidence="13">
    <location>
        <begin position="886"/>
        <end position="903"/>
    </location>
</feature>
<dbReference type="GO" id="GO:0003917">
    <property type="term" value="F:DNA topoisomerase type I (single strand cut, ATP-independent) activity"/>
    <property type="evidence" value="ECO:0007669"/>
    <property type="project" value="UniProtKB-EC"/>
</dbReference>
<reference evidence="17 18" key="1">
    <citation type="submission" date="2024-03" db="EMBL/GenBank/DDBJ databases">
        <title>Novel species of the genus Variovorax.</title>
        <authorList>
            <person name="Liu Q."/>
            <person name="Xin Y.-H."/>
        </authorList>
    </citation>
    <scope>NUCLEOTIDE SEQUENCE [LARGE SCALE GENOMIC DNA]</scope>
    <source>
        <strain evidence="17 18">KACC 18901</strain>
    </source>
</reference>
<dbReference type="Pfam" id="PF01751">
    <property type="entry name" value="Toprim"/>
    <property type="match status" value="1"/>
</dbReference>
<dbReference type="InterPro" id="IPR013824">
    <property type="entry name" value="Topo_IA_cen_sub1"/>
</dbReference>
<accession>A0ABU8XEW6</accession>
<dbReference type="Gene3D" id="1.10.245.10">
    <property type="entry name" value="SWIB/MDM2 domain"/>
    <property type="match status" value="1"/>
</dbReference>
<protein>
    <recommendedName>
        <fullName evidence="3">DNA topoisomerase</fullName>
        <ecNumber evidence="3">5.6.2.1</ecNumber>
    </recommendedName>
    <alternativeName>
        <fullName evidence="12">Omega-protein</fullName>
    </alternativeName>
    <alternativeName>
        <fullName evidence="11">Relaxing enzyme</fullName>
    </alternativeName>
    <alternativeName>
        <fullName evidence="9">Swivelase</fullName>
    </alternativeName>
    <alternativeName>
        <fullName evidence="10">Untwisting enzyme</fullName>
    </alternativeName>
</protein>
<dbReference type="Gene3D" id="2.70.20.10">
    <property type="entry name" value="Topoisomerase I, domain 3"/>
    <property type="match status" value="1"/>
</dbReference>
<dbReference type="PROSITE" id="PS52039">
    <property type="entry name" value="TOPO_IA_2"/>
    <property type="match status" value="1"/>
</dbReference>
<dbReference type="EC" id="5.6.2.1" evidence="3"/>
<evidence type="ECO:0000259" key="16">
    <source>
        <dbReference type="PROSITE" id="PS52039"/>
    </source>
</evidence>
<dbReference type="NCBIfam" id="NF011313">
    <property type="entry name" value="PRK14724.1"/>
    <property type="match status" value="1"/>
</dbReference>
<dbReference type="PANTHER" id="PTHR11390:SF21">
    <property type="entry name" value="DNA TOPOISOMERASE 3-ALPHA"/>
    <property type="match status" value="1"/>
</dbReference>
<evidence type="ECO:0000256" key="10">
    <source>
        <dbReference type="ARBA" id="ARBA00031985"/>
    </source>
</evidence>
<dbReference type="SMART" id="SM00437">
    <property type="entry name" value="TOP1Ac"/>
    <property type="match status" value="1"/>
</dbReference>
<dbReference type="Proteomes" id="UP001367030">
    <property type="component" value="Unassembled WGS sequence"/>
</dbReference>
<evidence type="ECO:0000256" key="2">
    <source>
        <dbReference type="ARBA" id="ARBA00009446"/>
    </source>
</evidence>
<dbReference type="Gene3D" id="1.10.290.10">
    <property type="entry name" value="Topoisomerase I, domain 4"/>
    <property type="match status" value="1"/>
</dbReference>
<dbReference type="SMART" id="SM00151">
    <property type="entry name" value="SWIB"/>
    <property type="match status" value="1"/>
</dbReference>
<dbReference type="PANTHER" id="PTHR11390">
    <property type="entry name" value="PROKARYOTIC DNA TOPOISOMERASE"/>
    <property type="match status" value="1"/>
</dbReference>
<dbReference type="Pfam" id="PF02201">
    <property type="entry name" value="SWIB"/>
    <property type="match status" value="1"/>
</dbReference>
<dbReference type="InterPro" id="IPR034144">
    <property type="entry name" value="TOPRIM_TopoIII"/>
</dbReference>
<gene>
    <name evidence="17" type="ORF">WKW79_27750</name>
</gene>
<evidence type="ECO:0000256" key="11">
    <source>
        <dbReference type="ARBA" id="ARBA00032235"/>
    </source>
</evidence>
<comment type="similarity">
    <text evidence="2">Belongs to the type IA topoisomerase family.</text>
</comment>
<dbReference type="SUPFAM" id="SSF56712">
    <property type="entry name" value="Prokaryotic type I DNA topoisomerase"/>
    <property type="match status" value="1"/>
</dbReference>
<dbReference type="InterPro" id="IPR023406">
    <property type="entry name" value="Topo_IA_AS"/>
</dbReference>
<evidence type="ECO:0000313" key="17">
    <source>
        <dbReference type="EMBL" id="MEJ8858393.1"/>
    </source>
</evidence>
<dbReference type="Gene3D" id="1.10.460.10">
    <property type="entry name" value="Topoisomerase I, domain 2"/>
    <property type="match status" value="1"/>
</dbReference>
<feature type="domain" description="DM2" evidence="15">
    <location>
        <begin position="907"/>
        <end position="984"/>
    </location>
</feature>
<dbReference type="CDD" id="cd03362">
    <property type="entry name" value="TOPRIM_TopoIA_TopoIII"/>
    <property type="match status" value="1"/>
</dbReference>
<evidence type="ECO:0000256" key="9">
    <source>
        <dbReference type="ARBA" id="ARBA00030003"/>
    </source>
</evidence>
<evidence type="ECO:0000313" key="18">
    <source>
        <dbReference type="Proteomes" id="UP001367030"/>
    </source>
</evidence>